<gene>
    <name evidence="1" type="ORF">B7C51_07595</name>
</gene>
<proteinExistence type="predicted"/>
<name>A0A1V0URX7_9BACL</name>
<dbReference type="RefSeq" id="WP_024094953.1">
    <property type="nucleotide sequence ID" value="NZ_CP019794.1"/>
</dbReference>
<keyword evidence="1" id="KW-0378">Hydrolase</keyword>
<dbReference type="GeneID" id="64220327"/>
<dbReference type="InterPro" id="IPR000073">
    <property type="entry name" value="AB_hydrolase_1"/>
</dbReference>
<dbReference type="Proteomes" id="UP000192727">
    <property type="component" value="Chromosome"/>
</dbReference>
<dbReference type="GO" id="GO:0016787">
    <property type="term" value="F:hydrolase activity"/>
    <property type="evidence" value="ECO:0007669"/>
    <property type="project" value="UniProtKB-KW"/>
</dbReference>
<evidence type="ECO:0000313" key="1">
    <source>
        <dbReference type="EMBL" id="ARF67722.1"/>
    </source>
</evidence>
<organism evidence="1 2">
    <name type="scientific">Paenibacillus larvae subsp. pulvifaciens</name>
    <dbReference type="NCBI Taxonomy" id="1477"/>
    <lineage>
        <taxon>Bacteria</taxon>
        <taxon>Bacillati</taxon>
        <taxon>Bacillota</taxon>
        <taxon>Bacilli</taxon>
        <taxon>Bacillales</taxon>
        <taxon>Paenibacillaceae</taxon>
        <taxon>Paenibacillus</taxon>
    </lineage>
</organism>
<reference evidence="1 2" key="1">
    <citation type="submission" date="2017-03" db="EMBL/GenBank/DDBJ databases">
        <title>Paenibacillus larvae genome sequencing.</title>
        <authorList>
            <person name="Dingman D.W."/>
        </authorList>
    </citation>
    <scope>NUCLEOTIDE SEQUENCE [LARGE SCALE GENOMIC DNA]</scope>
    <source>
        <strain evidence="1 2">SAG 10367</strain>
    </source>
</reference>
<protein>
    <submittedName>
        <fullName evidence="1">Alpha/beta hydrolase</fullName>
    </submittedName>
</protein>
<evidence type="ECO:0000313" key="2">
    <source>
        <dbReference type="Proteomes" id="UP000192727"/>
    </source>
</evidence>
<dbReference type="Pfam" id="PF00561">
    <property type="entry name" value="Abhydrolase_1"/>
    <property type="match status" value="1"/>
</dbReference>
<dbReference type="InterPro" id="IPR029058">
    <property type="entry name" value="AB_hydrolase_fold"/>
</dbReference>
<sequence>MKILVGMIILVVLALAVLTIISLYFYRVAIQRTPKEFLANNPNLKQSDNWQARERMRQQWLEDHPCEEVKITSFDGLTLYGYWFPAFHPTNKVALLAHGYTGQGKEMTAYARIYFDKLGWNVLMPDNRGHGQSEGDYIGFGWHDRLDYVAWLDWILQRMGSDVEIVLHGVSMGGATVLMTSGEKLPDQVKAVVADCPYSSVTDILTYHLKEMYKLPAFPLIPATSLVTRIKAGYFFREASALDQVKKSRLPILFIQGDEDKFVPTSMIYPLYEGCRNDKELFLVPGAGHGECLQKDPEGYLGRVTAFVQKYAN</sequence>
<accession>A0A1V0URX7</accession>
<dbReference type="PANTHER" id="PTHR43358">
    <property type="entry name" value="ALPHA/BETA-HYDROLASE"/>
    <property type="match status" value="1"/>
</dbReference>
<dbReference type="SUPFAM" id="SSF53474">
    <property type="entry name" value="alpha/beta-Hydrolases"/>
    <property type="match status" value="1"/>
</dbReference>
<dbReference type="EMBL" id="CP020557">
    <property type="protein sequence ID" value="ARF67722.1"/>
    <property type="molecule type" value="Genomic_DNA"/>
</dbReference>
<dbReference type="AlphaFoldDB" id="A0A1V0URX7"/>
<dbReference type="InterPro" id="IPR052920">
    <property type="entry name" value="DNA-binding_regulatory"/>
</dbReference>
<dbReference type="PANTHER" id="PTHR43358:SF4">
    <property type="entry name" value="ALPHA_BETA HYDROLASE FOLD-1 DOMAIN-CONTAINING PROTEIN"/>
    <property type="match status" value="1"/>
</dbReference>
<dbReference type="Gene3D" id="3.40.50.1820">
    <property type="entry name" value="alpha/beta hydrolase"/>
    <property type="match status" value="1"/>
</dbReference>